<dbReference type="InterPro" id="IPR002156">
    <property type="entry name" value="RNaseH_domain"/>
</dbReference>
<dbReference type="CDD" id="cd09276">
    <property type="entry name" value="Rnase_HI_RT_non_LTR"/>
    <property type="match status" value="1"/>
</dbReference>
<organism evidence="3 4">
    <name type="scientific">Tilletia indica</name>
    <dbReference type="NCBI Taxonomy" id="43049"/>
    <lineage>
        <taxon>Eukaryota</taxon>
        <taxon>Fungi</taxon>
        <taxon>Dikarya</taxon>
        <taxon>Basidiomycota</taxon>
        <taxon>Ustilaginomycotina</taxon>
        <taxon>Exobasidiomycetes</taxon>
        <taxon>Tilletiales</taxon>
        <taxon>Tilletiaceae</taxon>
        <taxon>Tilletia</taxon>
    </lineage>
</organism>
<dbReference type="Gene3D" id="3.30.420.10">
    <property type="entry name" value="Ribonuclease H-like superfamily/Ribonuclease H"/>
    <property type="match status" value="1"/>
</dbReference>
<evidence type="ECO:0000313" key="4">
    <source>
        <dbReference type="Proteomes" id="UP000077521"/>
    </source>
</evidence>
<dbReference type="Pfam" id="PF00075">
    <property type="entry name" value="RNase_H"/>
    <property type="match status" value="1"/>
</dbReference>
<dbReference type="CDD" id="cd01650">
    <property type="entry name" value="RT_nLTR_like"/>
    <property type="match status" value="1"/>
</dbReference>
<dbReference type="SUPFAM" id="SSF53098">
    <property type="entry name" value="Ribonuclease H-like"/>
    <property type="match status" value="1"/>
</dbReference>
<dbReference type="SUPFAM" id="SSF56672">
    <property type="entry name" value="DNA/RNA polymerases"/>
    <property type="match status" value="1"/>
</dbReference>
<dbReference type="PANTHER" id="PTHR33481">
    <property type="entry name" value="REVERSE TRANSCRIPTASE"/>
    <property type="match status" value="1"/>
</dbReference>
<sequence>MDGLRAVTGSRWEEDRSAVLVAGDFNAHDAQWGTAESAGKSNSAGRRLSHWMGAQGWALGLEPGTATRGIGSRRGGAALDLVFLSPALQRLDWVAECRTRSDLATGADHEAVWTELQARVGAVEGDEGRLAEHRTDPETFAAELRSLLPALTPLTNLAHQAAQQQTVDAHRTIDTAVEAWQKAIQAALAASTPRSSGRRGGYVWWNEECTASLSRLVAVRQALPSYRSRQRWTQEVLDAKKELRKTTTRAKRQWGQEKIEALQGNDIFGAMKWSSGQRRYRSPPLKDAAGNLFTTAEEKMTTLREALLPVPPPTDLPPIDLHSALPHTLPDTPLTEHEVHEALFSQNPQKAAGPDEIGFRTLRLAWPIAKDTILCLVKAALRVGWHPTSFRQSTLVALKKGGNRDPAEPRSYRLISLLPCLGKVLEKIVARRLTFYAQNEGWVPPEQFGGMPGCCTTDAGLTLIHDVEAAWAQTHQRILSALACDVRGAFDMSHPDRIVDLLYRLGCPLHLVRWVKSFLTDRVAAVRLDGDTSPMSPVQTGVPQGSPVSPILFIIFLSPLFRLFGPRSADLRLRRVRMIGYIDDGLIYTTSLDAHQNCRTLEYAYKTAEEWILGVGLSFDQQKRELIHFYPPYLRKPKRPEIQPAVTLNGVEVAALRDGATVRWLGFHLDNKLSFQGHVRIMCAKARKAAQCMRMLMNTVRGLRAHDARRLYVGCVLPIMTYGTAVWWRSRTREEPSRSPTGIARRVNHRGTVTMLDKLGREQSYALRMVLPVWRTTSTNALLIESGCMPIECYLDRILDRSAIRLSTLPLNHTLLRRAGAFDIADGESPALRNKAQRPPLKLDTSAEAARRKRRFSTRLTILALRCPSRIEREQWLRPPWWTPIGALHQVEIVPRSAFPEDKKAAGLQVHEEVLRRWEEVRVFTDGSRMEDGNTGVGWVIYRGDREAQVAAVSTGRRMEVFDAEVLGLLWGFDAAFRYAREQNISTITIYCDNTAAIQAISSGQGTSSLPHIKSLDKRIRSWLRGDQGNRLRISWVPGHVGVAGNERADDLAKAARAGI</sequence>
<dbReference type="EMBL" id="LWDF02001249">
    <property type="protein sequence ID" value="KAE8239718.1"/>
    <property type="molecule type" value="Genomic_DNA"/>
</dbReference>
<dbReference type="InterPro" id="IPR012337">
    <property type="entry name" value="RNaseH-like_sf"/>
</dbReference>
<accession>A0A8T8SGA9</accession>
<protein>
    <recommendedName>
        <fullName evidence="5">RNase H type-1 domain-containing protein</fullName>
    </recommendedName>
</protein>
<reference evidence="3" key="2">
    <citation type="journal article" date="2019" name="IMA Fungus">
        <title>Genome sequencing and comparison of five Tilletia species to identify candidate genes for the detection of regulated species infecting wheat.</title>
        <authorList>
            <person name="Nguyen H.D.T."/>
            <person name="Sultana T."/>
            <person name="Kesanakurti P."/>
            <person name="Hambleton S."/>
        </authorList>
    </citation>
    <scope>NUCLEOTIDE SEQUENCE</scope>
    <source>
        <strain evidence="3">DAOMC 236416</strain>
    </source>
</reference>
<dbReference type="Proteomes" id="UP000077521">
    <property type="component" value="Unassembled WGS sequence"/>
</dbReference>
<dbReference type="SUPFAM" id="SSF56219">
    <property type="entry name" value="DNase I-like"/>
    <property type="match status" value="1"/>
</dbReference>
<name>A0A8T8SGA9_9BASI</name>
<dbReference type="InterPro" id="IPR036691">
    <property type="entry name" value="Endo/exonu/phosph_ase_sf"/>
</dbReference>
<dbReference type="PANTHER" id="PTHR33481:SF1">
    <property type="entry name" value="ENDONUCLEASE_EXONUCLEASE_PHOSPHATASE DOMAIN-CONTAINING PROTEIN-RELATED"/>
    <property type="match status" value="1"/>
</dbReference>
<dbReference type="AlphaFoldDB" id="A0A8T8SGA9"/>
<comment type="caution">
    <text evidence="3">The sequence shown here is derived from an EMBL/GenBank/DDBJ whole genome shotgun (WGS) entry which is preliminary data.</text>
</comment>
<proteinExistence type="predicted"/>
<keyword evidence="4" id="KW-1185">Reference proteome</keyword>
<evidence type="ECO:0000259" key="1">
    <source>
        <dbReference type="PROSITE" id="PS50878"/>
    </source>
</evidence>
<reference evidence="3" key="1">
    <citation type="submission" date="2016-04" db="EMBL/GenBank/DDBJ databases">
        <authorList>
            <person name="Nguyen H.D."/>
            <person name="Samba Siva P."/>
            <person name="Cullis J."/>
            <person name="Levesque C.A."/>
            <person name="Hambleton S."/>
        </authorList>
    </citation>
    <scope>NUCLEOTIDE SEQUENCE</scope>
    <source>
        <strain evidence="3">DAOMC 236416</strain>
    </source>
</reference>
<dbReference type="PROSITE" id="PS50879">
    <property type="entry name" value="RNASE_H_1"/>
    <property type="match status" value="1"/>
</dbReference>
<dbReference type="Pfam" id="PF00078">
    <property type="entry name" value="RVT_1"/>
    <property type="match status" value="1"/>
</dbReference>
<dbReference type="GO" id="GO:0003676">
    <property type="term" value="F:nucleic acid binding"/>
    <property type="evidence" value="ECO:0007669"/>
    <property type="project" value="InterPro"/>
</dbReference>
<dbReference type="Pfam" id="PF14529">
    <property type="entry name" value="Exo_endo_phos_2"/>
    <property type="match status" value="1"/>
</dbReference>
<dbReference type="GO" id="GO:0004523">
    <property type="term" value="F:RNA-DNA hybrid ribonuclease activity"/>
    <property type="evidence" value="ECO:0007669"/>
    <property type="project" value="InterPro"/>
</dbReference>
<dbReference type="InterPro" id="IPR005135">
    <property type="entry name" value="Endo/exonuclease/phosphatase"/>
</dbReference>
<dbReference type="InterPro" id="IPR036397">
    <property type="entry name" value="RNaseH_sf"/>
</dbReference>
<feature type="domain" description="RNase H type-1" evidence="2">
    <location>
        <begin position="917"/>
        <end position="1058"/>
    </location>
</feature>
<gene>
    <name evidence="3" type="ORF">A4X13_0g8102</name>
</gene>
<dbReference type="PROSITE" id="PS50878">
    <property type="entry name" value="RT_POL"/>
    <property type="match status" value="1"/>
</dbReference>
<evidence type="ECO:0000313" key="3">
    <source>
        <dbReference type="EMBL" id="KAE8239718.1"/>
    </source>
</evidence>
<dbReference type="InterPro" id="IPR000477">
    <property type="entry name" value="RT_dom"/>
</dbReference>
<evidence type="ECO:0000259" key="2">
    <source>
        <dbReference type="PROSITE" id="PS50879"/>
    </source>
</evidence>
<dbReference type="InterPro" id="IPR043502">
    <property type="entry name" value="DNA/RNA_pol_sf"/>
</dbReference>
<feature type="domain" description="Reverse transcriptase" evidence="1">
    <location>
        <begin position="379"/>
        <end position="669"/>
    </location>
</feature>
<dbReference type="Gene3D" id="3.60.10.10">
    <property type="entry name" value="Endonuclease/exonuclease/phosphatase"/>
    <property type="match status" value="1"/>
</dbReference>
<evidence type="ECO:0008006" key="5">
    <source>
        <dbReference type="Google" id="ProtNLM"/>
    </source>
</evidence>